<dbReference type="EMBL" id="JAFJYH010000112">
    <property type="protein sequence ID" value="KAG4419160.1"/>
    <property type="molecule type" value="Genomic_DNA"/>
</dbReference>
<dbReference type="AlphaFoldDB" id="A0A8H7TCN3"/>
<organism evidence="2 3">
    <name type="scientific">Cadophora malorum</name>
    <dbReference type="NCBI Taxonomy" id="108018"/>
    <lineage>
        <taxon>Eukaryota</taxon>
        <taxon>Fungi</taxon>
        <taxon>Dikarya</taxon>
        <taxon>Ascomycota</taxon>
        <taxon>Pezizomycotina</taxon>
        <taxon>Leotiomycetes</taxon>
        <taxon>Helotiales</taxon>
        <taxon>Ploettnerulaceae</taxon>
        <taxon>Cadophora</taxon>
    </lineage>
</organism>
<dbReference type="PROSITE" id="PS50181">
    <property type="entry name" value="FBOX"/>
    <property type="match status" value="1"/>
</dbReference>
<keyword evidence="3" id="KW-1185">Reference proteome</keyword>
<dbReference type="OrthoDB" id="3598308at2759"/>
<gene>
    <name evidence="2" type="ORF">IFR04_007756</name>
</gene>
<dbReference type="Gene3D" id="1.20.1280.50">
    <property type="match status" value="1"/>
</dbReference>
<evidence type="ECO:0000313" key="2">
    <source>
        <dbReference type="EMBL" id="KAG4419160.1"/>
    </source>
</evidence>
<proteinExistence type="predicted"/>
<protein>
    <recommendedName>
        <fullName evidence="1">F-box domain-containing protein</fullName>
    </recommendedName>
</protein>
<dbReference type="Proteomes" id="UP000664132">
    <property type="component" value="Unassembled WGS sequence"/>
</dbReference>
<evidence type="ECO:0000259" key="1">
    <source>
        <dbReference type="PROSITE" id="PS50181"/>
    </source>
</evidence>
<name>A0A8H7TCN3_9HELO</name>
<comment type="caution">
    <text evidence="2">The sequence shown here is derived from an EMBL/GenBank/DDBJ whole genome shotgun (WGS) entry which is preliminary data.</text>
</comment>
<dbReference type="InterPro" id="IPR001810">
    <property type="entry name" value="F-box_dom"/>
</dbReference>
<sequence>MTPKFLQTRPPNPNKNYICKIPQELLLHVLSYLSSWDYLSLAHTSHGYRTFIHENAREICLAAMRAQLDLTAYTMAITIDKHNYLYFLRLGWFFAKKWFRKCQSAPRFWEPVPMPVFIGYLEQNGRYLEPKVSSVYARHILGELIEIGWMKMGGLKHRRRKGAKTVTINLEGSCLTRRWCKVWVEGPLQPKIG</sequence>
<accession>A0A8H7TCN3</accession>
<dbReference type="CDD" id="cd09917">
    <property type="entry name" value="F-box_SF"/>
    <property type="match status" value="1"/>
</dbReference>
<reference evidence="2" key="1">
    <citation type="submission" date="2021-02" db="EMBL/GenBank/DDBJ databases">
        <title>Genome sequence Cadophora malorum strain M34.</title>
        <authorList>
            <person name="Stefanovic E."/>
            <person name="Vu D."/>
            <person name="Scully C."/>
            <person name="Dijksterhuis J."/>
            <person name="Roader J."/>
            <person name="Houbraken J."/>
        </authorList>
    </citation>
    <scope>NUCLEOTIDE SEQUENCE</scope>
    <source>
        <strain evidence="2">M34</strain>
    </source>
</reference>
<dbReference type="SUPFAM" id="SSF81383">
    <property type="entry name" value="F-box domain"/>
    <property type="match status" value="1"/>
</dbReference>
<evidence type="ECO:0000313" key="3">
    <source>
        <dbReference type="Proteomes" id="UP000664132"/>
    </source>
</evidence>
<feature type="domain" description="F-box" evidence="1">
    <location>
        <begin position="15"/>
        <end position="55"/>
    </location>
</feature>
<dbReference type="Pfam" id="PF12937">
    <property type="entry name" value="F-box-like"/>
    <property type="match status" value="1"/>
</dbReference>
<dbReference type="InterPro" id="IPR036047">
    <property type="entry name" value="F-box-like_dom_sf"/>
</dbReference>